<organism evidence="2 3">
    <name type="scientific">Plasticicumulans lactativorans</name>
    <dbReference type="NCBI Taxonomy" id="1133106"/>
    <lineage>
        <taxon>Bacteria</taxon>
        <taxon>Pseudomonadati</taxon>
        <taxon>Pseudomonadota</taxon>
        <taxon>Gammaproteobacteria</taxon>
        <taxon>Candidatus Competibacteraceae</taxon>
        <taxon>Plasticicumulans</taxon>
    </lineage>
</organism>
<dbReference type="Proteomes" id="UP000295765">
    <property type="component" value="Unassembled WGS sequence"/>
</dbReference>
<reference evidence="2 3" key="1">
    <citation type="submission" date="2019-03" db="EMBL/GenBank/DDBJ databases">
        <title>Genomic Encyclopedia of Type Strains, Phase IV (KMG-IV): sequencing the most valuable type-strain genomes for metagenomic binning, comparative biology and taxonomic classification.</title>
        <authorList>
            <person name="Goeker M."/>
        </authorList>
    </citation>
    <scope>NUCLEOTIDE SEQUENCE [LARGE SCALE GENOMIC DNA]</scope>
    <source>
        <strain evidence="2 3">DSM 25287</strain>
    </source>
</reference>
<dbReference type="EMBL" id="SLWY01000004">
    <property type="protein sequence ID" value="TCO82776.1"/>
    <property type="molecule type" value="Genomic_DNA"/>
</dbReference>
<dbReference type="RefSeq" id="WP_132539338.1">
    <property type="nucleotide sequence ID" value="NZ_SLWY01000004.1"/>
</dbReference>
<feature type="domain" description="CD-NTase-associated protein 12/Pycsar effector protein TIR" evidence="1">
    <location>
        <begin position="156"/>
        <end position="273"/>
    </location>
</feature>
<dbReference type="GO" id="GO:0050135">
    <property type="term" value="F:NADP+ nucleosidase activity"/>
    <property type="evidence" value="ECO:0007669"/>
    <property type="project" value="InterPro"/>
</dbReference>
<dbReference type="PIRSF" id="PIRSF032620">
    <property type="entry name" value="UCP032620"/>
    <property type="match status" value="1"/>
</dbReference>
<sequence>MTALDLFDQINSAVLDLQGATLQTYGRSLRRLGQLLNHPDLFQINEGLTAGLNLEQFIEDGRKTGGSLVGSSVLQWPDDPKKQLGMQLLLVKHLAEDPQRAINLSHDFYYSGKKVISGIQTMTGQLIIPFVRDFKAYVRANGSTTVQLLAPPKSNKVFIVHGHDVAARESVARFLEKIGIDVVILHEQANQGRTIIEKIVANSDVGFAVVLLTPDDEGRSVGGDSLEPRARQNVLLELGYFIAKLGRGNVCALKKGRLEIPSDFAGVVWSVMDDNNGWKTELAKELKAADYPIDWNKVMG</sequence>
<accession>A0A4R2L7Z1</accession>
<evidence type="ECO:0000313" key="2">
    <source>
        <dbReference type="EMBL" id="TCO82776.1"/>
    </source>
</evidence>
<dbReference type="AlphaFoldDB" id="A0A4R2L7Z1"/>
<evidence type="ECO:0000259" key="1">
    <source>
        <dbReference type="Pfam" id="PF10137"/>
    </source>
</evidence>
<dbReference type="OrthoDB" id="5497289at2"/>
<protein>
    <submittedName>
        <fullName evidence="2">Putative nucleotide-binding protein with TIR-like domain</fullName>
    </submittedName>
</protein>
<dbReference type="Pfam" id="PF10137">
    <property type="entry name" value="CAP12-PCTIR_TIR"/>
    <property type="match status" value="1"/>
</dbReference>
<keyword evidence="3" id="KW-1185">Reference proteome</keyword>
<comment type="caution">
    <text evidence="2">The sequence shown here is derived from an EMBL/GenBank/DDBJ whole genome shotgun (WGS) entry which is preliminary data.</text>
</comment>
<proteinExistence type="predicted"/>
<name>A0A4R2L7Z1_9GAMM</name>
<evidence type="ECO:0000313" key="3">
    <source>
        <dbReference type="Proteomes" id="UP000295765"/>
    </source>
</evidence>
<dbReference type="InterPro" id="IPR014571">
    <property type="entry name" value="UCP032620"/>
</dbReference>
<gene>
    <name evidence="2" type="ORF">EV699_104168</name>
</gene>
<dbReference type="InterPro" id="IPR019302">
    <property type="entry name" value="CAP12/PCTIR_TIR_dom"/>
</dbReference>